<evidence type="ECO:0000256" key="4">
    <source>
        <dbReference type="ARBA" id="ARBA00022679"/>
    </source>
</evidence>
<keyword evidence="6" id="KW-0418">Kinase</keyword>
<dbReference type="NCBIfam" id="TIGR03263">
    <property type="entry name" value="guanyl_kin"/>
    <property type="match status" value="1"/>
</dbReference>
<feature type="domain" description="Guanylate kinase-like" evidence="9">
    <location>
        <begin position="4"/>
        <end position="187"/>
    </location>
</feature>
<evidence type="ECO:0000313" key="10">
    <source>
        <dbReference type="EMBL" id="CDP34320.1"/>
    </source>
</evidence>
<evidence type="ECO:0000256" key="1">
    <source>
        <dbReference type="ARBA" id="ARBA00005790"/>
    </source>
</evidence>
<dbReference type="PROSITE" id="PS00856">
    <property type="entry name" value="GUANYLATE_KINASE_1"/>
    <property type="match status" value="1"/>
</dbReference>
<dbReference type="Pfam" id="PF00625">
    <property type="entry name" value="Guanylate_kin"/>
    <property type="match status" value="1"/>
</dbReference>
<dbReference type="SMART" id="SM00072">
    <property type="entry name" value="GuKc"/>
    <property type="match status" value="1"/>
</dbReference>
<reference evidence="10" key="2">
    <citation type="submission" date="2014-06" db="EMBL/GenBank/DDBJ databases">
        <title>The complete genome of Blastobotrys (Arxula) adeninivorans LS3 - a yeast of biotechnological interest.</title>
        <authorList>
            <person name="Kunze G."/>
            <person name="Gaillardin C."/>
            <person name="Czernicka M."/>
            <person name="Durrens P."/>
            <person name="Martin T."/>
            <person name="Boer E."/>
            <person name="Gabaldon T."/>
            <person name="Cruz J."/>
            <person name="Talla E."/>
            <person name="Marck C."/>
            <person name="Goffeau A."/>
            <person name="Barbe V."/>
            <person name="Baret P."/>
            <person name="Baronian K."/>
            <person name="Beier S."/>
            <person name="Bleykasten C."/>
            <person name="Bode R."/>
            <person name="Casaregola S."/>
            <person name="Despons L."/>
            <person name="Fairhead C."/>
            <person name="Giersberg M."/>
            <person name="Gierski P."/>
            <person name="Hahnel U."/>
            <person name="Hartmann A."/>
            <person name="Jankowska D."/>
            <person name="Jubin C."/>
            <person name="Jung P."/>
            <person name="Lafontaine I."/>
            <person name="Leh-Louis V."/>
            <person name="Lemaire M."/>
            <person name="Marcet-Houben M."/>
            <person name="Mascher M."/>
            <person name="Morel G."/>
            <person name="Richard G.-F."/>
            <person name="Riechen J."/>
            <person name="Sacerdot C."/>
            <person name="Sarkar A."/>
            <person name="Savel G."/>
            <person name="Schacherer J."/>
            <person name="Sherman D."/>
            <person name="Straub M.-L."/>
            <person name="Stein N."/>
            <person name="Thierry A."/>
            <person name="Trautwein-Schult A."/>
            <person name="Westhof E."/>
            <person name="Worch S."/>
            <person name="Dujon B."/>
            <person name="Souciet J.-L."/>
            <person name="Wincker P."/>
            <person name="Scholz U."/>
            <person name="Neuveglise N."/>
        </authorList>
    </citation>
    <scope>NUCLEOTIDE SEQUENCE</scope>
    <source>
        <strain evidence="10">LS3</strain>
    </source>
</reference>
<evidence type="ECO:0000256" key="3">
    <source>
        <dbReference type="ARBA" id="ARBA00016296"/>
    </source>
</evidence>
<reference evidence="10" key="1">
    <citation type="submission" date="2014-02" db="EMBL/GenBank/DDBJ databases">
        <authorList>
            <person name="Genoscope - CEA"/>
        </authorList>
    </citation>
    <scope>NUCLEOTIDE SEQUENCE</scope>
    <source>
        <strain evidence="10">LS3</strain>
    </source>
</reference>
<dbReference type="InterPro" id="IPR008145">
    <property type="entry name" value="GK/Ca_channel_bsu"/>
</dbReference>
<proteinExistence type="inferred from homology"/>
<dbReference type="PANTHER" id="PTHR23117">
    <property type="entry name" value="GUANYLATE KINASE-RELATED"/>
    <property type="match status" value="1"/>
</dbReference>
<evidence type="ECO:0000259" key="9">
    <source>
        <dbReference type="PROSITE" id="PS50052"/>
    </source>
</evidence>
<dbReference type="InterPro" id="IPR020590">
    <property type="entry name" value="Guanylate_kinase_CS"/>
</dbReference>
<dbReference type="SUPFAM" id="SSF52540">
    <property type="entry name" value="P-loop containing nucleoside triphosphate hydrolases"/>
    <property type="match status" value="1"/>
</dbReference>
<dbReference type="PANTHER" id="PTHR23117:SF13">
    <property type="entry name" value="GUANYLATE KINASE"/>
    <property type="match status" value="1"/>
</dbReference>
<protein>
    <recommendedName>
        <fullName evidence="3">Guanylate kinase</fullName>
        <ecNumber evidence="2">2.7.4.8</ecNumber>
    </recommendedName>
    <alternativeName>
        <fullName evidence="8">GMP kinase</fullName>
    </alternativeName>
</protein>
<gene>
    <name evidence="10" type="ORF">GNLVRS02_ARAD1C09702g</name>
</gene>
<dbReference type="FunFam" id="3.40.50.300:FF:000776">
    <property type="entry name" value="Guanylate kinase 2"/>
    <property type="match status" value="1"/>
</dbReference>
<dbReference type="GO" id="GO:0005829">
    <property type="term" value="C:cytosol"/>
    <property type="evidence" value="ECO:0007669"/>
    <property type="project" value="TreeGrafter"/>
</dbReference>
<accession>A0A060SZN7</accession>
<dbReference type="EC" id="2.7.4.8" evidence="2"/>
<evidence type="ECO:0000256" key="5">
    <source>
        <dbReference type="ARBA" id="ARBA00022741"/>
    </source>
</evidence>
<keyword evidence="4 10" id="KW-0808">Transferase</keyword>
<dbReference type="CDD" id="cd00071">
    <property type="entry name" value="GMPK"/>
    <property type="match status" value="1"/>
</dbReference>
<dbReference type="InterPro" id="IPR017665">
    <property type="entry name" value="Guanylate_kinase"/>
</dbReference>
<dbReference type="GO" id="GO:0005524">
    <property type="term" value="F:ATP binding"/>
    <property type="evidence" value="ECO:0007669"/>
    <property type="project" value="UniProtKB-KW"/>
</dbReference>
<evidence type="ECO:0000256" key="8">
    <source>
        <dbReference type="ARBA" id="ARBA00030128"/>
    </source>
</evidence>
<name>A0A060SZN7_BLAAD</name>
<evidence type="ECO:0000256" key="2">
    <source>
        <dbReference type="ARBA" id="ARBA00012961"/>
    </source>
</evidence>
<evidence type="ECO:0000256" key="7">
    <source>
        <dbReference type="ARBA" id="ARBA00022840"/>
    </source>
</evidence>
<dbReference type="AlphaFoldDB" id="A0A060SZN7"/>
<dbReference type="FunFam" id="3.30.63.10:FF:000002">
    <property type="entry name" value="Guanylate kinase 1"/>
    <property type="match status" value="1"/>
</dbReference>
<sequence>MSAARPIVISGPSGAGKSTLLKRLFAEFPDRFGFSVSHTTRSPRAGEVNGKDYNFVTVPEFEDLIAKGAFIEWARFSSNYYGTTIAAVKSVAEEQKRQCILDIDMQGVISVKKTDLHARFLFIAPPSVDTLRQRLEGRGTETPESLAARLEQATKEMEYAKQDGAHDKVIVNDDLDKAYQELRAFVLEE</sequence>
<keyword evidence="5" id="KW-0547">Nucleotide-binding</keyword>
<dbReference type="PROSITE" id="PS50052">
    <property type="entry name" value="GUANYLATE_KINASE_2"/>
    <property type="match status" value="1"/>
</dbReference>
<keyword evidence="7" id="KW-0067">ATP-binding</keyword>
<comment type="similarity">
    <text evidence="1">Belongs to the guanylate kinase family.</text>
</comment>
<evidence type="ECO:0000256" key="6">
    <source>
        <dbReference type="ARBA" id="ARBA00022777"/>
    </source>
</evidence>
<organism evidence="10">
    <name type="scientific">Blastobotrys adeninivorans</name>
    <name type="common">Yeast</name>
    <name type="synonym">Arxula adeninivorans</name>
    <dbReference type="NCBI Taxonomy" id="409370"/>
    <lineage>
        <taxon>Eukaryota</taxon>
        <taxon>Fungi</taxon>
        <taxon>Dikarya</taxon>
        <taxon>Ascomycota</taxon>
        <taxon>Saccharomycotina</taxon>
        <taxon>Dipodascomycetes</taxon>
        <taxon>Dipodascales</taxon>
        <taxon>Trichomonascaceae</taxon>
        <taxon>Blastobotrys</taxon>
    </lineage>
</organism>
<dbReference type="InterPro" id="IPR027417">
    <property type="entry name" value="P-loop_NTPase"/>
</dbReference>
<dbReference type="PhylomeDB" id="A0A060SZN7"/>
<dbReference type="InterPro" id="IPR008144">
    <property type="entry name" value="Guanylate_kin-like_dom"/>
</dbReference>
<dbReference type="GO" id="GO:0004385">
    <property type="term" value="F:GMP kinase activity"/>
    <property type="evidence" value="ECO:0007669"/>
    <property type="project" value="UniProtKB-EC"/>
</dbReference>
<dbReference type="Gene3D" id="3.40.50.300">
    <property type="entry name" value="P-loop containing nucleotide triphosphate hydrolases"/>
    <property type="match status" value="1"/>
</dbReference>
<dbReference type="EMBL" id="HG937693">
    <property type="protein sequence ID" value="CDP34320.1"/>
    <property type="molecule type" value="Genomic_DNA"/>
</dbReference>